<evidence type="ECO:0000313" key="1">
    <source>
        <dbReference type="EMBL" id="JAH29095.1"/>
    </source>
</evidence>
<protein>
    <submittedName>
        <fullName evidence="1">Uncharacterized protein</fullName>
    </submittedName>
</protein>
<reference evidence="1" key="2">
    <citation type="journal article" date="2015" name="Fish Shellfish Immunol.">
        <title>Early steps in the European eel (Anguilla anguilla)-Vibrio vulnificus interaction in the gills: Role of the RtxA13 toxin.</title>
        <authorList>
            <person name="Callol A."/>
            <person name="Pajuelo D."/>
            <person name="Ebbesson L."/>
            <person name="Teles M."/>
            <person name="MacKenzie S."/>
            <person name="Amaro C."/>
        </authorList>
    </citation>
    <scope>NUCLEOTIDE SEQUENCE</scope>
</reference>
<name>A0A0E9RKV1_ANGAN</name>
<dbReference type="AlphaFoldDB" id="A0A0E9RKV1"/>
<proteinExistence type="predicted"/>
<dbReference type="EMBL" id="GBXM01079482">
    <property type="protein sequence ID" value="JAH29095.1"/>
    <property type="molecule type" value="Transcribed_RNA"/>
</dbReference>
<organism evidence="1">
    <name type="scientific">Anguilla anguilla</name>
    <name type="common">European freshwater eel</name>
    <name type="synonym">Muraena anguilla</name>
    <dbReference type="NCBI Taxonomy" id="7936"/>
    <lineage>
        <taxon>Eukaryota</taxon>
        <taxon>Metazoa</taxon>
        <taxon>Chordata</taxon>
        <taxon>Craniata</taxon>
        <taxon>Vertebrata</taxon>
        <taxon>Euteleostomi</taxon>
        <taxon>Actinopterygii</taxon>
        <taxon>Neopterygii</taxon>
        <taxon>Teleostei</taxon>
        <taxon>Anguilliformes</taxon>
        <taxon>Anguillidae</taxon>
        <taxon>Anguilla</taxon>
    </lineage>
</organism>
<accession>A0A0E9RKV1</accession>
<sequence length="53" mass="5925">MKWSGKFILLHFWQHNIMHVHEKDHGLYACLCNMSALSSGSPCLGPGGHSACW</sequence>
<reference evidence="1" key="1">
    <citation type="submission" date="2014-11" db="EMBL/GenBank/DDBJ databases">
        <authorList>
            <person name="Amaro Gonzalez C."/>
        </authorList>
    </citation>
    <scope>NUCLEOTIDE SEQUENCE</scope>
</reference>